<name>A0A3S5ABP3_9PLAT</name>
<keyword evidence="3" id="KW-1185">Reference proteome</keyword>
<organism evidence="2 3">
    <name type="scientific">Protopolystoma xenopodis</name>
    <dbReference type="NCBI Taxonomy" id="117903"/>
    <lineage>
        <taxon>Eukaryota</taxon>
        <taxon>Metazoa</taxon>
        <taxon>Spiralia</taxon>
        <taxon>Lophotrochozoa</taxon>
        <taxon>Platyhelminthes</taxon>
        <taxon>Monogenea</taxon>
        <taxon>Polyopisthocotylea</taxon>
        <taxon>Polystomatidea</taxon>
        <taxon>Polystomatidae</taxon>
        <taxon>Protopolystoma</taxon>
    </lineage>
</organism>
<dbReference type="Pfam" id="PF17921">
    <property type="entry name" value="Integrase_H2C2"/>
    <property type="match status" value="1"/>
</dbReference>
<evidence type="ECO:0000259" key="1">
    <source>
        <dbReference type="Pfam" id="PF17921"/>
    </source>
</evidence>
<dbReference type="OrthoDB" id="422540at2759"/>
<dbReference type="Gene3D" id="1.10.340.70">
    <property type="match status" value="1"/>
</dbReference>
<dbReference type="EMBL" id="CAAALY010244608">
    <property type="protein sequence ID" value="VEL32761.1"/>
    <property type="molecule type" value="Genomic_DNA"/>
</dbReference>
<dbReference type="AlphaFoldDB" id="A0A3S5ABP3"/>
<reference evidence="2" key="1">
    <citation type="submission" date="2018-11" db="EMBL/GenBank/DDBJ databases">
        <authorList>
            <consortium name="Pathogen Informatics"/>
        </authorList>
    </citation>
    <scope>NUCLEOTIDE SEQUENCE</scope>
</reference>
<proteinExistence type="predicted"/>
<feature type="domain" description="Integrase zinc-binding" evidence="1">
    <location>
        <begin position="60"/>
        <end position="108"/>
    </location>
</feature>
<dbReference type="Proteomes" id="UP000784294">
    <property type="component" value="Unassembled WGS sequence"/>
</dbReference>
<sequence length="110" mass="12278">MASVVSDARIDYQGMEKTQERECGQITACQWPKLTITHVDMPKGAKIWCDLSTGKNCPFVPSAIRKLLLKAVHNLAHPGLRPSRKLPVSLFFWPAMQTDIGKWTKACPVS</sequence>
<gene>
    <name evidence="2" type="ORF">PXEA_LOCUS26201</name>
</gene>
<protein>
    <recommendedName>
        <fullName evidence="1">Integrase zinc-binding domain-containing protein</fullName>
    </recommendedName>
</protein>
<comment type="caution">
    <text evidence="2">The sequence shown here is derived from an EMBL/GenBank/DDBJ whole genome shotgun (WGS) entry which is preliminary data.</text>
</comment>
<evidence type="ECO:0000313" key="3">
    <source>
        <dbReference type="Proteomes" id="UP000784294"/>
    </source>
</evidence>
<accession>A0A3S5ABP3</accession>
<evidence type="ECO:0000313" key="2">
    <source>
        <dbReference type="EMBL" id="VEL32761.1"/>
    </source>
</evidence>
<dbReference type="InterPro" id="IPR041588">
    <property type="entry name" value="Integrase_H2C2"/>
</dbReference>